<dbReference type="SUPFAM" id="SSF53850">
    <property type="entry name" value="Periplasmic binding protein-like II"/>
    <property type="match status" value="1"/>
</dbReference>
<dbReference type="PANTHER" id="PTHR43649:SF17">
    <property type="entry name" value="ABC TRANSPORTER SOLUTE BINDING PROTEIN-SUGAR TRANSPORT"/>
    <property type="match status" value="1"/>
</dbReference>
<dbReference type="EMBL" id="SOMN01000006">
    <property type="protein sequence ID" value="TFE28600.1"/>
    <property type="molecule type" value="Genomic_DNA"/>
</dbReference>
<dbReference type="Pfam" id="PF01547">
    <property type="entry name" value="SBP_bac_1"/>
    <property type="match status" value="1"/>
</dbReference>
<organism evidence="4 5">
    <name type="scientific">Cohnella luojiensis</name>
    <dbReference type="NCBI Taxonomy" id="652876"/>
    <lineage>
        <taxon>Bacteria</taxon>
        <taxon>Bacillati</taxon>
        <taxon>Bacillota</taxon>
        <taxon>Bacilli</taxon>
        <taxon>Bacillales</taxon>
        <taxon>Paenibacillaceae</taxon>
        <taxon>Cohnella</taxon>
    </lineage>
</organism>
<dbReference type="PANTHER" id="PTHR43649">
    <property type="entry name" value="ARABINOSE-BINDING PROTEIN-RELATED"/>
    <property type="match status" value="1"/>
</dbReference>
<evidence type="ECO:0000259" key="3">
    <source>
        <dbReference type="Pfam" id="PF12010"/>
    </source>
</evidence>
<evidence type="ECO:0000313" key="4">
    <source>
        <dbReference type="EMBL" id="TFE28600.1"/>
    </source>
</evidence>
<comment type="caution">
    <text evidence="4">The sequence shown here is derived from an EMBL/GenBank/DDBJ whole genome shotgun (WGS) entry which is preliminary data.</text>
</comment>
<name>A0A4Y8M3I5_9BACL</name>
<evidence type="ECO:0000256" key="1">
    <source>
        <dbReference type="SAM" id="MobiDB-lite"/>
    </source>
</evidence>
<dbReference type="RefSeq" id="WP_135151467.1">
    <property type="nucleotide sequence ID" value="NZ_SOMN01000006.1"/>
</dbReference>
<feature type="compositionally biased region" description="Low complexity" evidence="1">
    <location>
        <begin position="38"/>
        <end position="56"/>
    </location>
</feature>
<proteinExistence type="predicted"/>
<dbReference type="InterPro" id="IPR050490">
    <property type="entry name" value="Bact_solute-bd_prot1"/>
</dbReference>
<dbReference type="InterPro" id="IPR006059">
    <property type="entry name" value="SBP"/>
</dbReference>
<feature type="domain" description="DUF3502" evidence="3">
    <location>
        <begin position="466"/>
        <end position="529"/>
    </location>
</feature>
<feature type="signal peptide" evidence="2">
    <location>
        <begin position="1"/>
        <end position="24"/>
    </location>
</feature>
<evidence type="ECO:0000256" key="2">
    <source>
        <dbReference type="SAM" id="SignalP"/>
    </source>
</evidence>
<dbReference type="OrthoDB" id="1988587at2"/>
<dbReference type="AlphaFoldDB" id="A0A4Y8M3I5"/>
<dbReference type="InterPro" id="IPR022627">
    <property type="entry name" value="DUF3502"/>
</dbReference>
<reference evidence="4 5" key="1">
    <citation type="submission" date="2019-03" db="EMBL/GenBank/DDBJ databases">
        <title>Cohnella endophytica sp. nov., a novel endophytic bacterium isolated from bark of Sonneratia apetala.</title>
        <authorList>
            <person name="Tuo L."/>
        </authorList>
    </citation>
    <scope>NUCLEOTIDE SEQUENCE [LARGE SCALE GENOMIC DNA]</scope>
    <source>
        <strain evidence="4 5">CCTCC AB 208254</strain>
    </source>
</reference>
<keyword evidence="2" id="KW-0732">Signal</keyword>
<feature type="chain" id="PRO_5039400154" evidence="2">
    <location>
        <begin position="25"/>
        <end position="535"/>
    </location>
</feature>
<sequence length="535" mass="59742">MNRKYARFFAIVLALTLFTALISACSKENKPAAESKAAESSGSETTPAESSSASDPAKPDISKKVELVWYLLGDSHADSPKVVEEWNKMLEKDLNTTVKLNFTTWTEWATKYNLLLTTGEKVDMIFASSWADYFKYAKQGAFLDLTDLLPTYAPQTWSTVPEQDWSEAKVDGKIFAVPATYPEFTPNGIVYREDWRKELNLPEVKDLDSIEAYMDGVKKSKSGVTPIGGSAWNEVSTLFKAITGFEAIGGDGNSVVVAKSYDNPRDIVAYPFTTEFADYAKRMKTWASKGFWSSSTLSVETAAGDLIKAGTGAVYWRNPAGAGGFITDLKKTNPEIEVAYFPFTRIQNYAVPNLSINNGMAIPKSSTNPERSLMVLDKLRNDPKYFNLMTYGFEGTHYSLNADGKTYVAPPKGVEVAQDWKKYDIAGWGWRYEPNMLKEEGSWDGFDKLTEEFKAISRPSIFQPVVLDYEPVKAEQAAVNQVFKQYGQPLMMGLVPDVDKALETYRKKLEGAGIDKVVAYVKEQAEAYYTERNIQ</sequence>
<dbReference type="PROSITE" id="PS51257">
    <property type="entry name" value="PROKAR_LIPOPROTEIN"/>
    <property type="match status" value="1"/>
</dbReference>
<evidence type="ECO:0000313" key="5">
    <source>
        <dbReference type="Proteomes" id="UP000297900"/>
    </source>
</evidence>
<protein>
    <submittedName>
        <fullName evidence="4">Extracellular solute-binding protein</fullName>
    </submittedName>
</protein>
<accession>A0A4Y8M3I5</accession>
<dbReference type="Gene3D" id="3.40.190.10">
    <property type="entry name" value="Periplasmic binding protein-like II"/>
    <property type="match status" value="2"/>
</dbReference>
<gene>
    <name evidence="4" type="ORF">E2980_07155</name>
</gene>
<dbReference type="Proteomes" id="UP000297900">
    <property type="component" value="Unassembled WGS sequence"/>
</dbReference>
<feature type="region of interest" description="Disordered" evidence="1">
    <location>
        <begin position="32"/>
        <end position="59"/>
    </location>
</feature>
<dbReference type="Pfam" id="PF12010">
    <property type="entry name" value="DUF3502"/>
    <property type="match status" value="1"/>
</dbReference>
<keyword evidence="5" id="KW-1185">Reference proteome</keyword>